<dbReference type="Proteomes" id="UP000295260">
    <property type="component" value="Unassembled WGS sequence"/>
</dbReference>
<accession>A0A4R6Q7X0</accession>
<protein>
    <submittedName>
        <fullName evidence="1">Uncharacterized protein</fullName>
    </submittedName>
</protein>
<sequence length="201" mass="24063">MKKFGLILSMVIMLAQVYICCNNHKATNVEKQVYYKIYSQKDSLIGFSLRKYVFSNDTMIEKSLSINLEGKKMNNSKQTFFKKGKDVYIFSNIKNNRDKYLYFSPSLKDTCLHVDRNIQNFYLCNKGKIDFKKHKNVYEVLYDERGYDSRKETLILDKDYTLLARFEDCYNYRKEIITENMKEIESAKIMLENVSKQLPWW</sequence>
<comment type="caution">
    <text evidence="1">The sequence shown here is derived from an EMBL/GenBank/DDBJ whole genome shotgun (WGS) entry which is preliminary data.</text>
</comment>
<keyword evidence="2" id="KW-1185">Reference proteome</keyword>
<dbReference type="RefSeq" id="WP_133533120.1">
    <property type="nucleotide sequence ID" value="NZ_SNXR01000014.1"/>
</dbReference>
<dbReference type="AlphaFoldDB" id="A0A4R6Q7X0"/>
<proteinExistence type="predicted"/>
<evidence type="ECO:0000313" key="1">
    <source>
        <dbReference type="EMBL" id="TDP58618.1"/>
    </source>
</evidence>
<dbReference type="EMBL" id="SNXR01000014">
    <property type="protein sequence ID" value="TDP58618.1"/>
    <property type="molecule type" value="Genomic_DNA"/>
</dbReference>
<evidence type="ECO:0000313" key="2">
    <source>
        <dbReference type="Proteomes" id="UP000295260"/>
    </source>
</evidence>
<gene>
    <name evidence="1" type="ORF">BC748_1842</name>
</gene>
<organism evidence="1 2">
    <name type="scientific">Flavobacterium dankookense</name>
    <dbReference type="NCBI Taxonomy" id="706186"/>
    <lineage>
        <taxon>Bacteria</taxon>
        <taxon>Pseudomonadati</taxon>
        <taxon>Bacteroidota</taxon>
        <taxon>Flavobacteriia</taxon>
        <taxon>Flavobacteriales</taxon>
        <taxon>Flavobacteriaceae</taxon>
        <taxon>Flavobacterium</taxon>
    </lineage>
</organism>
<name>A0A4R6Q7X0_9FLAO</name>
<dbReference type="OrthoDB" id="1359538at2"/>
<reference evidence="1 2" key="1">
    <citation type="submission" date="2019-03" db="EMBL/GenBank/DDBJ databases">
        <title>Genomic Encyclopedia of Archaeal and Bacterial Type Strains, Phase II (KMG-II): from individual species to whole genera.</title>
        <authorList>
            <person name="Goeker M."/>
        </authorList>
    </citation>
    <scope>NUCLEOTIDE SEQUENCE [LARGE SCALE GENOMIC DNA]</scope>
    <source>
        <strain evidence="1 2">DSM 25687</strain>
    </source>
</reference>